<name>A0A4V2NVY0_9PROT</name>
<evidence type="ECO:0000256" key="5">
    <source>
        <dbReference type="ARBA" id="ARBA00023136"/>
    </source>
</evidence>
<comment type="subcellular location">
    <subcellularLocation>
        <location evidence="1">Cell membrane</location>
        <topology evidence="1">Multi-pass membrane protein</topology>
    </subcellularLocation>
</comment>
<sequence length="362" mass="38477">MKLLRPSRSLRRTMPPSSQGRTCLWTEAMLPVDTPPPVSARMAAWLARPAGRATAAIMATLLWGSAFPAVKIGYRLGNIGPDDLFLQLLYAGVRFTAAGLILCMLGAALNSSPLPRTRRQAWFGLRVASVQTVLQYLFFYVGIAFSSGVSASIIAGTLTFFQLAIAHFRYADDRLTSRKLLAALVGFGAIAFYQVQHAGGYAGAAFGVGEAAMLAAMFFAAFGNVMNRESRENGWSPLRLTGFQMTVGGMILGTVGLVGCGHRWPELSPAFFGVLVYLSFVSAGSFLLWNSLMTFNRPGSVAIFLFLVPVFGVLLSSIALHEPFDARVLPALAIIAASIVAAQGLPRSGNGTLSNGAAGASR</sequence>
<proteinExistence type="predicted"/>
<dbReference type="AlphaFoldDB" id="A0A4V2NVY0"/>
<keyword evidence="3 7" id="KW-0812">Transmembrane</keyword>
<evidence type="ECO:0000256" key="4">
    <source>
        <dbReference type="ARBA" id="ARBA00022989"/>
    </source>
</evidence>
<feature type="transmembrane region" description="Helical" evidence="7">
    <location>
        <begin position="149"/>
        <end position="168"/>
    </location>
</feature>
<feature type="transmembrane region" description="Helical" evidence="7">
    <location>
        <begin position="243"/>
        <end position="264"/>
    </location>
</feature>
<feature type="region of interest" description="Disordered" evidence="6">
    <location>
        <begin position="1"/>
        <end position="20"/>
    </location>
</feature>
<feature type="domain" description="EamA" evidence="8">
    <location>
        <begin position="55"/>
        <end position="192"/>
    </location>
</feature>
<feature type="transmembrane region" description="Helical" evidence="7">
    <location>
        <begin position="50"/>
        <end position="68"/>
    </location>
</feature>
<evidence type="ECO:0000256" key="2">
    <source>
        <dbReference type="ARBA" id="ARBA00022475"/>
    </source>
</evidence>
<comment type="caution">
    <text evidence="9">The sequence shown here is derived from an EMBL/GenBank/DDBJ whole genome shotgun (WGS) entry which is preliminary data.</text>
</comment>
<keyword evidence="2" id="KW-1003">Cell membrane</keyword>
<evidence type="ECO:0000313" key="10">
    <source>
        <dbReference type="Proteomes" id="UP000295443"/>
    </source>
</evidence>
<evidence type="ECO:0000259" key="8">
    <source>
        <dbReference type="Pfam" id="PF00892"/>
    </source>
</evidence>
<evidence type="ECO:0000256" key="1">
    <source>
        <dbReference type="ARBA" id="ARBA00004651"/>
    </source>
</evidence>
<dbReference type="PANTHER" id="PTHR32322:SF18">
    <property type="entry name" value="S-ADENOSYLMETHIONINE_S-ADENOSYLHOMOCYSTEINE TRANSPORTER"/>
    <property type="match status" value="1"/>
</dbReference>
<feature type="transmembrane region" description="Helical" evidence="7">
    <location>
        <begin position="180"/>
        <end position="195"/>
    </location>
</feature>
<gene>
    <name evidence="9" type="ORF">EZJ19_07900</name>
</gene>
<evidence type="ECO:0000313" key="9">
    <source>
        <dbReference type="EMBL" id="TCJ15222.1"/>
    </source>
</evidence>
<accession>A0A4V2NVY0</accession>
<evidence type="ECO:0000256" key="3">
    <source>
        <dbReference type="ARBA" id="ARBA00022692"/>
    </source>
</evidence>
<keyword evidence="4 7" id="KW-1133">Transmembrane helix</keyword>
<dbReference type="InterPro" id="IPR037185">
    <property type="entry name" value="EmrE-like"/>
</dbReference>
<feature type="transmembrane region" description="Helical" evidence="7">
    <location>
        <begin position="326"/>
        <end position="345"/>
    </location>
</feature>
<feature type="transmembrane region" description="Helical" evidence="7">
    <location>
        <begin position="121"/>
        <end position="143"/>
    </location>
</feature>
<dbReference type="OrthoDB" id="3190463at2"/>
<feature type="transmembrane region" description="Helical" evidence="7">
    <location>
        <begin position="88"/>
        <end position="109"/>
    </location>
</feature>
<keyword evidence="10" id="KW-1185">Reference proteome</keyword>
<feature type="transmembrane region" description="Helical" evidence="7">
    <location>
        <begin position="201"/>
        <end position="222"/>
    </location>
</feature>
<dbReference type="InterPro" id="IPR050638">
    <property type="entry name" value="AA-Vitamin_Transporters"/>
</dbReference>
<protein>
    <submittedName>
        <fullName evidence="9">DMT family transporter</fullName>
    </submittedName>
</protein>
<organism evidence="9 10">
    <name type="scientific">Parasulfuritortus cantonensis</name>
    <dbReference type="NCBI Taxonomy" id="2528202"/>
    <lineage>
        <taxon>Bacteria</taxon>
        <taxon>Pseudomonadati</taxon>
        <taxon>Pseudomonadota</taxon>
        <taxon>Betaproteobacteria</taxon>
        <taxon>Nitrosomonadales</taxon>
        <taxon>Thiobacillaceae</taxon>
        <taxon>Parasulfuritortus</taxon>
    </lineage>
</organism>
<dbReference type="GO" id="GO:0005886">
    <property type="term" value="C:plasma membrane"/>
    <property type="evidence" value="ECO:0007669"/>
    <property type="project" value="UniProtKB-SubCell"/>
</dbReference>
<evidence type="ECO:0000256" key="6">
    <source>
        <dbReference type="SAM" id="MobiDB-lite"/>
    </source>
</evidence>
<feature type="domain" description="EamA" evidence="8">
    <location>
        <begin position="209"/>
        <end position="340"/>
    </location>
</feature>
<reference evidence="9 10" key="1">
    <citation type="submission" date="2019-03" db="EMBL/GenBank/DDBJ databases">
        <title>Genome sequence of Thiobacillaceae bacterium LSR1, a sulfur-oxidizing bacterium isolated from freshwater sediment.</title>
        <authorList>
            <person name="Li S."/>
        </authorList>
    </citation>
    <scope>NUCLEOTIDE SEQUENCE [LARGE SCALE GENOMIC DNA]</scope>
    <source>
        <strain evidence="9 10">LSR1</strain>
    </source>
</reference>
<dbReference type="Pfam" id="PF00892">
    <property type="entry name" value="EamA"/>
    <property type="match status" value="2"/>
</dbReference>
<feature type="transmembrane region" description="Helical" evidence="7">
    <location>
        <begin position="270"/>
        <end position="289"/>
    </location>
</feature>
<dbReference type="InterPro" id="IPR000620">
    <property type="entry name" value="EamA_dom"/>
</dbReference>
<keyword evidence="5 7" id="KW-0472">Membrane</keyword>
<dbReference type="SUPFAM" id="SSF103481">
    <property type="entry name" value="Multidrug resistance efflux transporter EmrE"/>
    <property type="match status" value="2"/>
</dbReference>
<dbReference type="PANTHER" id="PTHR32322">
    <property type="entry name" value="INNER MEMBRANE TRANSPORTER"/>
    <property type="match status" value="1"/>
</dbReference>
<dbReference type="EMBL" id="SJZB01000029">
    <property type="protein sequence ID" value="TCJ15222.1"/>
    <property type="molecule type" value="Genomic_DNA"/>
</dbReference>
<feature type="transmembrane region" description="Helical" evidence="7">
    <location>
        <begin position="301"/>
        <end position="320"/>
    </location>
</feature>
<evidence type="ECO:0000256" key="7">
    <source>
        <dbReference type="SAM" id="Phobius"/>
    </source>
</evidence>
<dbReference type="Proteomes" id="UP000295443">
    <property type="component" value="Unassembled WGS sequence"/>
</dbReference>